<evidence type="ECO:0000313" key="1">
    <source>
        <dbReference type="EMBL" id="BBA93118.1"/>
    </source>
</evidence>
<evidence type="ECO:0000313" key="2">
    <source>
        <dbReference type="Proteomes" id="UP000269331"/>
    </source>
</evidence>
<protein>
    <submittedName>
        <fullName evidence="1">Uncharacterized protein</fullName>
    </submittedName>
</protein>
<dbReference type="EMBL" id="AP018400">
    <property type="protein sequence ID" value="BBA93118.1"/>
    <property type="molecule type" value="Genomic_DNA"/>
</dbReference>
<proteinExistence type="predicted"/>
<name>A0A2Z5U4Z6_9STRE</name>
<sequence length="41" mass="4846">MGGSNRGHWKYELPFNCMQTSPVKVDKIVSYQWITFLELLK</sequence>
<gene>
    <name evidence="1" type="ORF">SR187_7575</name>
</gene>
<reference evidence="1 2" key="1">
    <citation type="journal article" date="2018" name="Genome Biol. Evol.">
        <title>Complete Genome Sequence of Streptococcus ruminantium sp. nov. GUT-187T (=DSM 104980T =JCM 31869T), the Type Strain of S. ruminantium, and Comparison with Genome Sequences of Streptococcus suis Strains.</title>
        <authorList>
            <person name="Tohya M."/>
            <person name="Sekizaki T."/>
            <person name="Miyoshi-Akiyama T."/>
        </authorList>
    </citation>
    <scope>NUCLEOTIDE SEQUENCE [LARGE SCALE GENOMIC DNA]</scope>
    <source>
        <strain evidence="1 2">GUT187T</strain>
    </source>
</reference>
<dbReference type="KEGG" id="srq:SR187_7575"/>
<dbReference type="AlphaFoldDB" id="A0A2Z5U4Z6"/>
<organism evidence="1 2">
    <name type="scientific">Streptococcus ruminantium</name>
    <dbReference type="NCBI Taxonomy" id="1917441"/>
    <lineage>
        <taxon>Bacteria</taxon>
        <taxon>Bacillati</taxon>
        <taxon>Bacillota</taxon>
        <taxon>Bacilli</taxon>
        <taxon>Lactobacillales</taxon>
        <taxon>Streptococcaceae</taxon>
        <taxon>Streptococcus</taxon>
    </lineage>
</organism>
<accession>A0A2Z5U4Z6</accession>
<dbReference type="Proteomes" id="UP000269331">
    <property type="component" value="Chromosome"/>
</dbReference>